<dbReference type="OrthoDB" id="9792195at2"/>
<proteinExistence type="inferred from homology"/>
<keyword evidence="1" id="KW-0949">S-adenosyl-L-methionine</keyword>
<name>A0A120KN27_9BACT</name>
<reference evidence="6" key="1">
    <citation type="submission" date="2016-02" db="EMBL/GenBank/DDBJ databases">
        <authorList>
            <person name="Holder M.E."/>
            <person name="Ajami N.J."/>
            <person name="Petrosino J.F."/>
        </authorList>
    </citation>
    <scope>NUCLEOTIDE SEQUENCE [LARGE SCALE GENOMIC DNA]</scope>
    <source>
        <strain evidence="6">DSM 12838</strain>
    </source>
</reference>
<dbReference type="Proteomes" id="UP000063964">
    <property type="component" value="Chromosome"/>
</dbReference>
<dbReference type="InterPro" id="IPR046469">
    <property type="entry name" value="SAM_HAT_N"/>
</dbReference>
<dbReference type="InterPro" id="IPR023227">
    <property type="entry name" value="SAM_OH_AdoTrfase_C_sf"/>
</dbReference>
<comment type="similarity">
    <text evidence="2">Belongs to the SAM hydrolase / SAM-dependent halogenase family.</text>
</comment>
<evidence type="ECO:0000256" key="2">
    <source>
        <dbReference type="ARBA" id="ARBA00024035"/>
    </source>
</evidence>
<dbReference type="SUPFAM" id="SSF102522">
    <property type="entry name" value="Bacterial fluorinating enzyme, N-terminal domain"/>
    <property type="match status" value="1"/>
</dbReference>
<dbReference type="PIRSF" id="PIRSF006779">
    <property type="entry name" value="UCP006779"/>
    <property type="match status" value="1"/>
</dbReference>
<gene>
    <name evidence="5" type="ORF">AXF15_07045</name>
</gene>
<dbReference type="PANTHER" id="PTHR35092">
    <property type="entry name" value="CHLORINASE MJ1651"/>
    <property type="match status" value="1"/>
</dbReference>
<protein>
    <recommendedName>
        <fullName evidence="7">SAM-dependent chlorinase/fluorinase</fullName>
    </recommendedName>
</protein>
<dbReference type="AlphaFoldDB" id="A0A120KN27"/>
<evidence type="ECO:0008006" key="7">
    <source>
        <dbReference type="Google" id="ProtNLM"/>
    </source>
</evidence>
<evidence type="ECO:0000256" key="1">
    <source>
        <dbReference type="ARBA" id="ARBA00022691"/>
    </source>
</evidence>
<dbReference type="KEGG" id="doa:AXF15_07045"/>
<evidence type="ECO:0000313" key="6">
    <source>
        <dbReference type="Proteomes" id="UP000063964"/>
    </source>
</evidence>
<accession>A0A120KN27</accession>
<evidence type="ECO:0000313" key="5">
    <source>
        <dbReference type="EMBL" id="AMD92881.1"/>
    </source>
</evidence>
<feature type="domain" description="S-adenosyl-l-methionine hydroxide adenosyltransferase N-terminal" evidence="3">
    <location>
        <begin position="5"/>
        <end position="145"/>
    </location>
</feature>
<dbReference type="Gene3D" id="2.40.30.90">
    <property type="entry name" value="Bacterial fluorinating enzyme like"/>
    <property type="match status" value="1"/>
</dbReference>
<feature type="domain" description="S-adenosyl-l-methionine hydroxide adenosyltransferase C-terminal" evidence="4">
    <location>
        <begin position="170"/>
        <end position="247"/>
    </location>
</feature>
<dbReference type="Pfam" id="PF01887">
    <property type="entry name" value="SAM_HAT_N"/>
    <property type="match status" value="1"/>
</dbReference>
<dbReference type="Gene3D" id="3.40.50.10790">
    <property type="entry name" value="S-adenosyl-l-methionine hydroxide adenosyltransferase, N-terminal"/>
    <property type="match status" value="1"/>
</dbReference>
<dbReference type="InterPro" id="IPR046470">
    <property type="entry name" value="SAM_HAT_C"/>
</dbReference>
<organism evidence="5 6">
    <name type="scientific">Desulfomicrobium orale DSM 12838</name>
    <dbReference type="NCBI Taxonomy" id="888061"/>
    <lineage>
        <taxon>Bacteria</taxon>
        <taxon>Pseudomonadati</taxon>
        <taxon>Thermodesulfobacteriota</taxon>
        <taxon>Desulfovibrionia</taxon>
        <taxon>Desulfovibrionales</taxon>
        <taxon>Desulfomicrobiaceae</taxon>
        <taxon>Desulfomicrobium</taxon>
    </lineage>
</organism>
<sequence>MLPPIVLLTDFGHQDPYVGQMKGVILRHAPGVPIVDLCHEISACNVAQAAFMVHASYAFFPERSIFVCVVDPGVGTARRLLLACLDERFFLAPDNGLLNFLRNGEASWWVVGADASPVGSTFHGRDILAPLAARLALGEPPHRLGVPMISGLSASSMSGARFGPDILECTVMHIDRFGNCLLDVQISAHLRTGRPWRMGRRIVTEADTYAQLPPGRIGLIPGSQGVMELAMNQASCARALNLEAGCKLTLRPRERRP</sequence>
<dbReference type="SUPFAM" id="SSF101852">
    <property type="entry name" value="Bacterial fluorinating enzyme, C-terminal domain"/>
    <property type="match status" value="1"/>
</dbReference>
<evidence type="ECO:0000259" key="3">
    <source>
        <dbReference type="Pfam" id="PF01887"/>
    </source>
</evidence>
<dbReference type="InterPro" id="IPR002747">
    <property type="entry name" value="SAM_OH_AdoTrfase"/>
</dbReference>
<dbReference type="InterPro" id="IPR023228">
    <property type="entry name" value="SAM_OH_AdoTrfase_N_sf"/>
</dbReference>
<dbReference type="Pfam" id="PF20257">
    <property type="entry name" value="SAM_HAT_C"/>
    <property type="match status" value="1"/>
</dbReference>
<dbReference type="EMBL" id="CP014230">
    <property type="protein sequence ID" value="AMD92881.1"/>
    <property type="molecule type" value="Genomic_DNA"/>
</dbReference>
<dbReference type="RefSeq" id="WP_066605244.1">
    <property type="nucleotide sequence ID" value="NZ_CP014230.1"/>
</dbReference>
<keyword evidence="6" id="KW-1185">Reference proteome</keyword>
<dbReference type="PANTHER" id="PTHR35092:SF1">
    <property type="entry name" value="CHLORINASE MJ1651"/>
    <property type="match status" value="1"/>
</dbReference>
<evidence type="ECO:0000259" key="4">
    <source>
        <dbReference type="Pfam" id="PF20257"/>
    </source>
</evidence>